<comment type="caution">
    <text evidence="2">The sequence shown here is derived from an EMBL/GenBank/DDBJ whole genome shotgun (WGS) entry which is preliminary data.</text>
</comment>
<reference evidence="2 3" key="1">
    <citation type="submission" date="2024-01" db="EMBL/GenBank/DDBJ databases">
        <title>Genome assemblies of Stephania.</title>
        <authorList>
            <person name="Yang L."/>
        </authorList>
    </citation>
    <scope>NUCLEOTIDE SEQUENCE [LARGE SCALE GENOMIC DNA]</scope>
    <source>
        <strain evidence="2">YNDBR</strain>
        <tissue evidence="2">Leaf</tissue>
    </source>
</reference>
<dbReference type="AlphaFoldDB" id="A0AAP0PGB9"/>
<name>A0AAP0PGB9_9MAGN</name>
<gene>
    <name evidence="2" type="ORF">Syun_012357</name>
</gene>
<feature type="region of interest" description="Disordered" evidence="1">
    <location>
        <begin position="1"/>
        <end position="22"/>
    </location>
</feature>
<accession>A0AAP0PGB9</accession>
<sequence length="232" mass="25544">MPSESLTSPAEQLGNITAPGSTSYLQNKTSRVSLNHSPPAAKVIAVVASTESYSTAELVDPGSRVTAYAILGDDIFIRDSDVEAMYHKVVLMAKPFKTSVVNLSRILPSNPSPNSLFDKRNNRKVTIGYLKVAEGKVSIACQSPSSSLQSDSLIKVREERLVGEAATRGGMRSRRRPLVAADSGGRHNWCEEWLKIMQRDTLVKLKETDIRLNNIAWDRIDESNQMNGYHAN</sequence>
<evidence type="ECO:0000256" key="1">
    <source>
        <dbReference type="SAM" id="MobiDB-lite"/>
    </source>
</evidence>
<organism evidence="2 3">
    <name type="scientific">Stephania yunnanensis</name>
    <dbReference type="NCBI Taxonomy" id="152371"/>
    <lineage>
        <taxon>Eukaryota</taxon>
        <taxon>Viridiplantae</taxon>
        <taxon>Streptophyta</taxon>
        <taxon>Embryophyta</taxon>
        <taxon>Tracheophyta</taxon>
        <taxon>Spermatophyta</taxon>
        <taxon>Magnoliopsida</taxon>
        <taxon>Ranunculales</taxon>
        <taxon>Menispermaceae</taxon>
        <taxon>Menispermoideae</taxon>
        <taxon>Cissampelideae</taxon>
        <taxon>Stephania</taxon>
    </lineage>
</organism>
<evidence type="ECO:0000313" key="2">
    <source>
        <dbReference type="EMBL" id="KAK9142957.1"/>
    </source>
</evidence>
<protein>
    <submittedName>
        <fullName evidence="2">Uncharacterized protein</fullName>
    </submittedName>
</protein>
<evidence type="ECO:0000313" key="3">
    <source>
        <dbReference type="Proteomes" id="UP001420932"/>
    </source>
</evidence>
<proteinExistence type="predicted"/>
<dbReference type="EMBL" id="JBBNAF010000005">
    <property type="protein sequence ID" value="KAK9142957.1"/>
    <property type="molecule type" value="Genomic_DNA"/>
</dbReference>
<dbReference type="Proteomes" id="UP001420932">
    <property type="component" value="Unassembled WGS sequence"/>
</dbReference>
<keyword evidence="3" id="KW-1185">Reference proteome</keyword>